<proteinExistence type="predicted"/>
<comment type="caution">
    <text evidence="1">The sequence shown here is derived from an EMBL/GenBank/DDBJ whole genome shotgun (WGS) entry which is preliminary data.</text>
</comment>
<dbReference type="EMBL" id="JABERL010000011">
    <property type="protein sequence ID" value="NNH77044.1"/>
    <property type="molecule type" value="Genomic_DNA"/>
</dbReference>
<name>A0A7Y2WAC7_9GAMM</name>
<reference evidence="1 2" key="1">
    <citation type="submission" date="2020-04" db="EMBL/GenBank/DDBJ databases">
        <title>Acinetobacter Taxon 24.</title>
        <authorList>
            <person name="Nemec A."/>
            <person name="Radolfova-Krizova L."/>
            <person name="Higgins P.G."/>
            <person name="Spanelova P."/>
        </authorList>
    </citation>
    <scope>NUCLEOTIDE SEQUENCE [LARGE SCALE GENOMIC DNA]</scope>
    <source>
        <strain evidence="1 2">ANC 5380</strain>
    </source>
</reference>
<evidence type="ECO:0000313" key="1">
    <source>
        <dbReference type="EMBL" id="NNH77044.1"/>
    </source>
</evidence>
<dbReference type="AlphaFoldDB" id="A0A7Y2WAC7"/>
<accession>A0A7Y2WAC7</accession>
<sequence>MIYVIALLLLGIFVVLIGLVFKNKNDIYQEFTDFDTLVNFIQKKYKCEIQDQVPLYGFVHRAYISNDEIKLGISDKPILCVEVMLLLENKKIQIIESICPRLNTELKEGDFIAVLPFYNLRHQIWSYVTLAKLYSIYLGNNQGFKIQENYAKG</sequence>
<protein>
    <submittedName>
        <fullName evidence="1">Uncharacterized protein</fullName>
    </submittedName>
</protein>
<gene>
    <name evidence="1" type="ORF">HLH17_05000</name>
</gene>
<dbReference type="RefSeq" id="WP_171539994.1">
    <property type="nucleotide sequence ID" value="NZ_JABERL010000011.1"/>
</dbReference>
<organism evidence="1 2">
    <name type="scientific">Acinetobacter terrae</name>
    <dbReference type="NCBI Taxonomy" id="2731247"/>
    <lineage>
        <taxon>Bacteria</taxon>
        <taxon>Pseudomonadati</taxon>
        <taxon>Pseudomonadota</taxon>
        <taxon>Gammaproteobacteria</taxon>
        <taxon>Moraxellales</taxon>
        <taxon>Moraxellaceae</taxon>
        <taxon>Acinetobacter</taxon>
        <taxon>Acinetobacter Taxon 24</taxon>
    </lineage>
</organism>
<evidence type="ECO:0000313" key="2">
    <source>
        <dbReference type="Proteomes" id="UP000569202"/>
    </source>
</evidence>
<dbReference type="Proteomes" id="UP000569202">
    <property type="component" value="Unassembled WGS sequence"/>
</dbReference>